<reference evidence="4" key="1">
    <citation type="journal article" date="2021" name="Open Biol.">
        <title>Shared evolutionary footprints suggest mitochondrial oxidative damage underlies multiple complex I losses in fungi.</title>
        <authorList>
            <person name="Schikora-Tamarit M.A."/>
            <person name="Marcet-Houben M."/>
            <person name="Nosek J."/>
            <person name="Gabaldon T."/>
        </authorList>
    </citation>
    <scope>NUCLEOTIDE SEQUENCE</scope>
    <source>
        <strain evidence="4">NCAIM Y.01608</strain>
    </source>
</reference>
<feature type="region of interest" description="Disordered" evidence="1">
    <location>
        <begin position="368"/>
        <end position="425"/>
    </location>
</feature>
<dbReference type="EMBL" id="JAEUBD010000095">
    <property type="protein sequence ID" value="KAH3678065.1"/>
    <property type="molecule type" value="Genomic_DNA"/>
</dbReference>
<keyword evidence="2" id="KW-1133">Transmembrane helix</keyword>
<dbReference type="PROSITE" id="PS50188">
    <property type="entry name" value="B302_SPRY"/>
    <property type="match status" value="1"/>
</dbReference>
<feature type="compositionally biased region" description="Low complexity" evidence="1">
    <location>
        <begin position="558"/>
        <end position="572"/>
    </location>
</feature>
<dbReference type="InterPro" id="IPR039914">
    <property type="entry name" value="SRP9-like"/>
</dbReference>
<gene>
    <name evidence="4" type="ORF">OGATHE_000720</name>
</gene>
<comment type="caution">
    <text evidence="4">The sequence shown here is derived from an EMBL/GenBank/DDBJ whole genome shotgun (WGS) entry which is preliminary data.</text>
</comment>
<feature type="domain" description="B30.2/SPRY" evidence="3">
    <location>
        <begin position="134"/>
        <end position="327"/>
    </location>
</feature>
<dbReference type="SMART" id="SM00449">
    <property type="entry name" value="SPRY"/>
    <property type="match status" value="1"/>
</dbReference>
<accession>A0A9P8TGS2</accession>
<proteinExistence type="predicted"/>
<dbReference type="PANTHER" id="PTHR12834:SF12">
    <property type="entry name" value="SIGNAL RECOGNITION PARTICLE 9 KDA PROTEIN"/>
    <property type="match status" value="1"/>
</dbReference>
<feature type="region of interest" description="Disordered" evidence="1">
    <location>
        <begin position="556"/>
        <end position="603"/>
    </location>
</feature>
<dbReference type="InterPro" id="IPR013320">
    <property type="entry name" value="ConA-like_dom_sf"/>
</dbReference>
<evidence type="ECO:0000259" key="3">
    <source>
        <dbReference type="PROSITE" id="PS50188"/>
    </source>
</evidence>
<dbReference type="Proteomes" id="UP000788993">
    <property type="component" value="Unassembled WGS sequence"/>
</dbReference>
<feature type="compositionally biased region" description="Low complexity" evidence="1">
    <location>
        <begin position="585"/>
        <end position="598"/>
    </location>
</feature>
<reference evidence="4" key="2">
    <citation type="submission" date="2021-01" db="EMBL/GenBank/DDBJ databases">
        <authorList>
            <person name="Schikora-Tamarit M.A."/>
        </authorList>
    </citation>
    <scope>NUCLEOTIDE SEQUENCE</scope>
    <source>
        <strain evidence="4">NCAIM Y.01608</strain>
    </source>
</reference>
<keyword evidence="5" id="KW-1185">Reference proteome</keyword>
<dbReference type="AlphaFoldDB" id="A0A9P8TGS2"/>
<dbReference type="InterPro" id="IPR001870">
    <property type="entry name" value="B30.2/SPRY"/>
</dbReference>
<dbReference type="InterPro" id="IPR039432">
    <property type="entry name" value="SRP9_dom"/>
</dbReference>
<feature type="transmembrane region" description="Helical" evidence="2">
    <location>
        <begin position="12"/>
        <end position="38"/>
    </location>
</feature>
<feature type="compositionally biased region" description="Basic residues" evidence="1">
    <location>
        <begin position="575"/>
        <end position="584"/>
    </location>
</feature>
<dbReference type="GO" id="GO:0005786">
    <property type="term" value="C:signal recognition particle, endoplasmic reticulum targeting"/>
    <property type="evidence" value="ECO:0007669"/>
    <property type="project" value="TreeGrafter"/>
</dbReference>
<name>A0A9P8TGS2_9ASCO</name>
<dbReference type="GO" id="GO:0006614">
    <property type="term" value="P:SRP-dependent cotranslational protein targeting to membrane"/>
    <property type="evidence" value="ECO:0007669"/>
    <property type="project" value="InterPro"/>
</dbReference>
<evidence type="ECO:0000256" key="2">
    <source>
        <dbReference type="SAM" id="Phobius"/>
    </source>
</evidence>
<dbReference type="Gene3D" id="2.60.120.920">
    <property type="match status" value="1"/>
</dbReference>
<dbReference type="InterPro" id="IPR003877">
    <property type="entry name" value="SPRY_dom"/>
</dbReference>
<evidence type="ECO:0000313" key="5">
    <source>
        <dbReference type="Proteomes" id="UP000788993"/>
    </source>
</evidence>
<evidence type="ECO:0000256" key="1">
    <source>
        <dbReference type="SAM" id="MobiDB-lite"/>
    </source>
</evidence>
<dbReference type="SUPFAM" id="SSF49899">
    <property type="entry name" value="Concanavalin A-like lectins/glucanases"/>
    <property type="match status" value="1"/>
</dbReference>
<evidence type="ECO:0000313" key="4">
    <source>
        <dbReference type="EMBL" id="KAH3678065.1"/>
    </source>
</evidence>
<dbReference type="Pfam" id="PF00622">
    <property type="entry name" value="SPRY"/>
    <property type="match status" value="1"/>
</dbReference>
<organism evidence="4 5">
    <name type="scientific">Ogataea polymorpha</name>
    <dbReference type="NCBI Taxonomy" id="460523"/>
    <lineage>
        <taxon>Eukaryota</taxon>
        <taxon>Fungi</taxon>
        <taxon>Dikarya</taxon>
        <taxon>Ascomycota</taxon>
        <taxon>Saccharomycotina</taxon>
        <taxon>Pichiomycetes</taxon>
        <taxon>Pichiales</taxon>
        <taxon>Pichiaceae</taxon>
        <taxon>Ogataea</taxon>
    </lineage>
</organism>
<dbReference type="InterPro" id="IPR043136">
    <property type="entry name" value="B30.2/SPRY_sf"/>
</dbReference>
<dbReference type="Pfam" id="PF05486">
    <property type="entry name" value="SRP9-21"/>
    <property type="match status" value="1"/>
</dbReference>
<protein>
    <recommendedName>
        <fullName evidence="3">B30.2/SPRY domain-containing protein</fullName>
    </recommendedName>
</protein>
<keyword evidence="2" id="KW-0472">Membrane</keyword>
<dbReference type="PANTHER" id="PTHR12834">
    <property type="entry name" value="SIGNAL RECOGNITION PARTICLE 9 KDA PROTEIN"/>
    <property type="match status" value="1"/>
</dbReference>
<keyword evidence="2" id="KW-0812">Transmembrane</keyword>
<sequence length="700" mass="76736">MSGSSGLGQAELTYLIVFCALVSLMLICALVTLIYYLFFRDSLLGARHDENNVICDVLKYNPANYRNQALFQSLNEVDRLRFALARQFFEEKPPILRFNNTPGEIDTTYLLIRDRGISSFYFETYYDQISEISQSLCHSEAEEASETTALLQPKRPDYARAQFKKVPFYVEDLTEISFVGSEQSSAILNLPVPIRNRKNDTVYFEAKLYDFDHRRCMISVGLCTKPYPNFLLPGLHPYSLAVQTDGCLRLSNRPFPNDPDLPVILPQLLEGDVIGIGYKASNGTVYVTHNGKKIIEAVQNLKTELYPCIGAVGGPCTVSVNLGQIGFVFIEANVKKLGFCESQNEGTIGAPPLYSPKLIKNDILLDQGEQLPPEYPSDEETFFGPKPYLEKSKKRVGTPESDPPPYLGGNSEKTSLDDDQPSVMDPTEYERRIDNIGTSPALGTSKTAGTDQFIQKSLELLQASPEDTTVSITYTHSRAKSAKVGKPAKALIKIKTYNPQTGICLNFKTHKAKEFSRMINVLGPRGSSMTKVEKEKKTVHLDGFSSVMSNVEFKEETAPAPAAAPVVEQAETGGKKKSKKKGKKNGTLSSLSSSESKSAFPAGEQTGHDAEAFGGVLSLFRCLIWTCGVLGSPGSILGALGLFCSTLTTPSPTVITVRTSALCFRTCFCLSSLEFSASSFSSSSCVVRASRFIFSSLDAS</sequence>